<dbReference type="GeneID" id="19150235"/>
<evidence type="ECO:0000313" key="3">
    <source>
        <dbReference type="Proteomes" id="UP000053841"/>
    </source>
</evidence>
<sequence length="96" mass="10424">MEAGPLEPHVQSDEDLENMLRDSLSVSSAQQCCSAPKIPRELGGAVDAEHKMYVVTGLRIADVSTFLMAVFRGPTANVYAVAEKIADDVEKVYRLA</sequence>
<dbReference type="KEGG" id="bze:COCCADRAFT_5888"/>
<gene>
    <name evidence="2" type="ORF">COCCADRAFT_5888</name>
</gene>
<name>W6Y3A3_COCC2</name>
<dbReference type="AlphaFoldDB" id="W6Y3A3"/>
<dbReference type="Gene3D" id="3.30.560.10">
    <property type="entry name" value="Glucose Oxidase, domain 3"/>
    <property type="match status" value="1"/>
</dbReference>
<dbReference type="InterPro" id="IPR036188">
    <property type="entry name" value="FAD/NAD-bd_sf"/>
</dbReference>
<protein>
    <recommendedName>
        <fullName evidence="1">Glucose-methanol-choline oxidoreductase C-terminal domain-containing protein</fullName>
    </recommendedName>
</protein>
<keyword evidence="3" id="KW-1185">Reference proteome</keyword>
<dbReference type="RefSeq" id="XP_007713272.1">
    <property type="nucleotide sequence ID" value="XM_007715082.1"/>
</dbReference>
<feature type="domain" description="Glucose-methanol-choline oxidoreductase C-terminal" evidence="1">
    <location>
        <begin position="7"/>
        <end position="82"/>
    </location>
</feature>
<dbReference type="EMBL" id="KI964634">
    <property type="protein sequence ID" value="EUC32418.1"/>
    <property type="molecule type" value="Genomic_DNA"/>
</dbReference>
<dbReference type="InterPro" id="IPR007867">
    <property type="entry name" value="GMC_OxRtase_C"/>
</dbReference>
<dbReference type="GO" id="GO:0016614">
    <property type="term" value="F:oxidoreductase activity, acting on CH-OH group of donors"/>
    <property type="evidence" value="ECO:0007669"/>
    <property type="project" value="InterPro"/>
</dbReference>
<organism evidence="2 3">
    <name type="scientific">Cochliobolus carbonum (strain 26-R-13)</name>
    <name type="common">Maize leaf spot fungus</name>
    <name type="synonym">Bipolaris zeicola</name>
    <dbReference type="NCBI Taxonomy" id="930089"/>
    <lineage>
        <taxon>Eukaryota</taxon>
        <taxon>Fungi</taxon>
        <taxon>Dikarya</taxon>
        <taxon>Ascomycota</taxon>
        <taxon>Pezizomycotina</taxon>
        <taxon>Dothideomycetes</taxon>
        <taxon>Pleosporomycetidae</taxon>
        <taxon>Pleosporales</taxon>
        <taxon>Pleosporineae</taxon>
        <taxon>Pleosporaceae</taxon>
        <taxon>Bipolaris</taxon>
    </lineage>
</organism>
<reference evidence="2 3" key="1">
    <citation type="journal article" date="2013" name="PLoS Genet.">
        <title>Comparative genome structure, secondary metabolite, and effector coding capacity across Cochliobolus pathogens.</title>
        <authorList>
            <person name="Condon B.J."/>
            <person name="Leng Y."/>
            <person name="Wu D."/>
            <person name="Bushley K.E."/>
            <person name="Ohm R.A."/>
            <person name="Otillar R."/>
            <person name="Martin J."/>
            <person name="Schackwitz W."/>
            <person name="Grimwood J."/>
            <person name="MohdZainudin N."/>
            <person name="Xue C."/>
            <person name="Wang R."/>
            <person name="Manning V.A."/>
            <person name="Dhillon B."/>
            <person name="Tu Z.J."/>
            <person name="Steffenson B.J."/>
            <person name="Salamov A."/>
            <person name="Sun H."/>
            <person name="Lowry S."/>
            <person name="LaButti K."/>
            <person name="Han J."/>
            <person name="Copeland A."/>
            <person name="Lindquist E."/>
            <person name="Barry K."/>
            <person name="Schmutz J."/>
            <person name="Baker S.E."/>
            <person name="Ciuffetti L.M."/>
            <person name="Grigoriev I.V."/>
            <person name="Zhong S."/>
            <person name="Turgeon B.G."/>
        </authorList>
    </citation>
    <scope>NUCLEOTIDE SEQUENCE [LARGE SCALE GENOMIC DNA]</scope>
    <source>
        <strain evidence="2 3">26-R-13</strain>
    </source>
</reference>
<proteinExistence type="predicted"/>
<evidence type="ECO:0000259" key="1">
    <source>
        <dbReference type="Pfam" id="PF05199"/>
    </source>
</evidence>
<dbReference type="HOGENOM" id="CLU_2359408_0_0_1"/>
<dbReference type="SUPFAM" id="SSF51905">
    <property type="entry name" value="FAD/NAD(P)-binding domain"/>
    <property type="match status" value="1"/>
</dbReference>
<dbReference type="Pfam" id="PF05199">
    <property type="entry name" value="GMC_oxred_C"/>
    <property type="match status" value="1"/>
</dbReference>
<dbReference type="OrthoDB" id="269227at2759"/>
<evidence type="ECO:0000313" key="2">
    <source>
        <dbReference type="EMBL" id="EUC32418.1"/>
    </source>
</evidence>
<accession>W6Y3A3</accession>
<dbReference type="Gene3D" id="3.50.50.60">
    <property type="entry name" value="FAD/NAD(P)-binding domain"/>
    <property type="match status" value="1"/>
</dbReference>
<dbReference type="Proteomes" id="UP000053841">
    <property type="component" value="Unassembled WGS sequence"/>
</dbReference>